<feature type="transmembrane region" description="Helical" evidence="1">
    <location>
        <begin position="56"/>
        <end position="74"/>
    </location>
</feature>
<organism evidence="3 4">
    <name type="scientific">Lacihabitans soyangensis</name>
    <dbReference type="NCBI Taxonomy" id="869394"/>
    <lineage>
        <taxon>Bacteria</taxon>
        <taxon>Pseudomonadati</taxon>
        <taxon>Bacteroidota</taxon>
        <taxon>Cytophagia</taxon>
        <taxon>Cytophagales</taxon>
        <taxon>Leadbetterellaceae</taxon>
        <taxon>Lacihabitans</taxon>
    </lineage>
</organism>
<comment type="caution">
    <text evidence="3">The sequence shown here is derived from an EMBL/GenBank/DDBJ whole genome shotgun (WGS) entry which is preliminary data.</text>
</comment>
<keyword evidence="1" id="KW-0812">Transmembrane</keyword>
<dbReference type="RefSeq" id="WP_255036316.1">
    <property type="nucleotide sequence ID" value="NZ_RJUF01000011.1"/>
</dbReference>
<sequence length="383" mass="43959">MELINPNILWGLAAIAAPILIHFWNQKQARNVDWAAMKWLVESQKLKAKGFRFEDLLLLILRILAFIILVLIVAKPLIDFWQKNDTTQLEKIHILAKDKATINDFKFEINEALTKKESVYFIDNLEQKLSEIVTDFEEKDIQLTDLQSISKAMDLNLSKSKIILYIPNNIDFKENPNVFLPKFSEINFSNKTEKNGAKALATNEYIYLNAEHKLIKNSTKPSKKIIEKEEIKVAIETSNPSENNSIKAALEAIKEVYGFPFIYDKNNPELAIGNGAMKYKNADLIILTNGLQSTANNVISLNENPNSGNVFRAELPTQILEVLLEHYQMISPNNHLSEQQLKDIFKEKTITNHKDKTLIDKYLCMLFLGIVLVERWISLKNNK</sequence>
<dbReference type="AlphaFoldDB" id="A0AAE3H1H0"/>
<dbReference type="InterPro" id="IPR024163">
    <property type="entry name" value="Aerotolerance_reg_N"/>
</dbReference>
<dbReference type="PANTHER" id="PTHR37464:SF1">
    <property type="entry name" value="BLL2463 PROTEIN"/>
    <property type="match status" value="1"/>
</dbReference>
<accession>A0AAE3H1H0</accession>
<reference evidence="3 4" key="1">
    <citation type="submission" date="2018-11" db="EMBL/GenBank/DDBJ databases">
        <title>Novel bacteria species description.</title>
        <authorList>
            <person name="Han J.-H."/>
        </authorList>
    </citation>
    <scope>NUCLEOTIDE SEQUENCE [LARGE SCALE GENOMIC DNA]</scope>
    <source>
        <strain evidence="3 4">KCTC23259</strain>
    </source>
</reference>
<evidence type="ECO:0000256" key="1">
    <source>
        <dbReference type="SAM" id="Phobius"/>
    </source>
</evidence>
<evidence type="ECO:0000313" key="4">
    <source>
        <dbReference type="Proteomes" id="UP001204144"/>
    </source>
</evidence>
<protein>
    <recommendedName>
        <fullName evidence="2">Aerotolerance regulator N-terminal domain-containing protein</fullName>
    </recommendedName>
</protein>
<keyword evidence="1" id="KW-1133">Transmembrane helix</keyword>
<keyword evidence="1" id="KW-0472">Membrane</keyword>
<dbReference type="Pfam" id="PF07584">
    <property type="entry name" value="BatA"/>
    <property type="match status" value="1"/>
</dbReference>
<dbReference type="PANTHER" id="PTHR37464">
    <property type="entry name" value="BLL2463 PROTEIN"/>
    <property type="match status" value="1"/>
</dbReference>
<dbReference type="Proteomes" id="UP001204144">
    <property type="component" value="Unassembled WGS sequence"/>
</dbReference>
<proteinExistence type="predicted"/>
<gene>
    <name evidence="3" type="ORF">EGI31_06225</name>
</gene>
<keyword evidence="4" id="KW-1185">Reference proteome</keyword>
<dbReference type="InterPro" id="IPR011933">
    <property type="entry name" value="Double_TM_dom"/>
</dbReference>
<evidence type="ECO:0000313" key="3">
    <source>
        <dbReference type="EMBL" id="MCP9762545.1"/>
    </source>
</evidence>
<feature type="domain" description="Aerotolerance regulator N-terminal" evidence="2">
    <location>
        <begin position="1"/>
        <end position="76"/>
    </location>
</feature>
<dbReference type="NCBIfam" id="TIGR02226">
    <property type="entry name" value="two_anch"/>
    <property type="match status" value="1"/>
</dbReference>
<feature type="transmembrane region" description="Helical" evidence="1">
    <location>
        <begin position="7"/>
        <end position="24"/>
    </location>
</feature>
<name>A0AAE3H1H0_9BACT</name>
<evidence type="ECO:0000259" key="2">
    <source>
        <dbReference type="Pfam" id="PF07584"/>
    </source>
</evidence>
<dbReference type="EMBL" id="RJUF01000011">
    <property type="protein sequence ID" value="MCP9762545.1"/>
    <property type="molecule type" value="Genomic_DNA"/>
</dbReference>
<feature type="transmembrane region" description="Helical" evidence="1">
    <location>
        <begin position="358"/>
        <end position="377"/>
    </location>
</feature>